<evidence type="ECO:0000313" key="10">
    <source>
        <dbReference type="EMBL" id="KZO91171.1"/>
    </source>
</evidence>
<keyword evidence="11" id="KW-1185">Reference proteome</keyword>
<evidence type="ECO:0000256" key="5">
    <source>
        <dbReference type="ARBA" id="ARBA00022777"/>
    </source>
</evidence>
<dbReference type="InterPro" id="IPR011009">
    <property type="entry name" value="Kinase-like_dom_sf"/>
</dbReference>
<evidence type="ECO:0000259" key="9">
    <source>
        <dbReference type="PROSITE" id="PS50011"/>
    </source>
</evidence>
<comment type="catalytic activity">
    <reaction evidence="8">
        <text>L-seryl-[protein] + ATP = O-phospho-L-seryl-[protein] + ADP + H(+)</text>
        <dbReference type="Rhea" id="RHEA:17989"/>
        <dbReference type="Rhea" id="RHEA-COMP:9863"/>
        <dbReference type="Rhea" id="RHEA-COMP:11604"/>
        <dbReference type="ChEBI" id="CHEBI:15378"/>
        <dbReference type="ChEBI" id="CHEBI:29999"/>
        <dbReference type="ChEBI" id="CHEBI:30616"/>
        <dbReference type="ChEBI" id="CHEBI:83421"/>
        <dbReference type="ChEBI" id="CHEBI:456216"/>
        <dbReference type="EC" id="2.7.11.1"/>
    </reaction>
</comment>
<dbReference type="GO" id="GO:0005737">
    <property type="term" value="C:cytoplasm"/>
    <property type="evidence" value="ECO:0007669"/>
    <property type="project" value="TreeGrafter"/>
</dbReference>
<keyword evidence="5 10" id="KW-0418">Kinase</keyword>
<dbReference type="AlphaFoldDB" id="A0A167H2V2"/>
<dbReference type="GO" id="GO:0005524">
    <property type="term" value="F:ATP binding"/>
    <property type="evidence" value="ECO:0007669"/>
    <property type="project" value="UniProtKB-KW"/>
</dbReference>
<sequence>MYNACLQLTEGLAYLHENGIAHRDLGAENILANLNGVNNSSWHPRTKLYIIDLELASRYKKVIGPPCADYDRPCAPEVAEMKPHDPRAADVWQLGMLIKEALESMPNSPDEYRNMTSLCELMSAIDPERRPSAQRASYEVRKQKMQHEQPSWNLWLFPNTLLSYIRAWIDFLPTTQ</sequence>
<reference evidence="10 11" key="1">
    <citation type="journal article" date="2016" name="Mol. Biol. Evol.">
        <title>Comparative Genomics of Early-Diverging Mushroom-Forming Fungi Provides Insights into the Origins of Lignocellulose Decay Capabilities.</title>
        <authorList>
            <person name="Nagy L.G."/>
            <person name="Riley R."/>
            <person name="Tritt A."/>
            <person name="Adam C."/>
            <person name="Daum C."/>
            <person name="Floudas D."/>
            <person name="Sun H."/>
            <person name="Yadav J.S."/>
            <person name="Pangilinan J."/>
            <person name="Larsson K.H."/>
            <person name="Matsuura K."/>
            <person name="Barry K."/>
            <person name="Labutti K."/>
            <person name="Kuo R."/>
            <person name="Ohm R.A."/>
            <person name="Bhattacharya S.S."/>
            <person name="Shirouzu T."/>
            <person name="Yoshinaga Y."/>
            <person name="Martin F.M."/>
            <person name="Grigoriev I.V."/>
            <person name="Hibbett D.S."/>
        </authorList>
    </citation>
    <scope>NUCLEOTIDE SEQUENCE [LARGE SCALE GENOMIC DNA]</scope>
    <source>
        <strain evidence="10 11">TUFC12733</strain>
    </source>
</reference>
<accession>A0A167H2V2</accession>
<keyword evidence="6" id="KW-0067">ATP-binding</keyword>
<dbReference type="Proteomes" id="UP000076738">
    <property type="component" value="Unassembled WGS sequence"/>
</dbReference>
<dbReference type="InterPro" id="IPR000719">
    <property type="entry name" value="Prot_kinase_dom"/>
</dbReference>
<dbReference type="EMBL" id="KV417327">
    <property type="protein sequence ID" value="KZO91171.1"/>
    <property type="molecule type" value="Genomic_DNA"/>
</dbReference>
<dbReference type="OrthoDB" id="4062651at2759"/>
<evidence type="ECO:0000256" key="3">
    <source>
        <dbReference type="ARBA" id="ARBA00022679"/>
    </source>
</evidence>
<evidence type="ECO:0000256" key="4">
    <source>
        <dbReference type="ARBA" id="ARBA00022741"/>
    </source>
</evidence>
<dbReference type="SUPFAM" id="SSF56112">
    <property type="entry name" value="Protein kinase-like (PK-like)"/>
    <property type="match status" value="1"/>
</dbReference>
<dbReference type="STRING" id="1330018.A0A167H2V2"/>
<keyword evidence="3" id="KW-0808">Transferase</keyword>
<name>A0A167H2V2_CALVF</name>
<evidence type="ECO:0000256" key="1">
    <source>
        <dbReference type="ARBA" id="ARBA00012513"/>
    </source>
</evidence>
<proteinExistence type="predicted"/>
<dbReference type="EC" id="2.7.11.1" evidence="1"/>
<dbReference type="PANTHER" id="PTHR24361">
    <property type="entry name" value="MITOGEN-ACTIVATED KINASE KINASE KINASE"/>
    <property type="match status" value="1"/>
</dbReference>
<evidence type="ECO:0000256" key="7">
    <source>
        <dbReference type="ARBA" id="ARBA00047899"/>
    </source>
</evidence>
<gene>
    <name evidence="10" type="ORF">CALVIDRAFT_365416</name>
</gene>
<feature type="domain" description="Protein kinase" evidence="9">
    <location>
        <begin position="1"/>
        <end position="176"/>
    </location>
</feature>
<organism evidence="10 11">
    <name type="scientific">Calocera viscosa (strain TUFC12733)</name>
    <dbReference type="NCBI Taxonomy" id="1330018"/>
    <lineage>
        <taxon>Eukaryota</taxon>
        <taxon>Fungi</taxon>
        <taxon>Dikarya</taxon>
        <taxon>Basidiomycota</taxon>
        <taxon>Agaricomycotina</taxon>
        <taxon>Dacrymycetes</taxon>
        <taxon>Dacrymycetales</taxon>
        <taxon>Dacrymycetaceae</taxon>
        <taxon>Calocera</taxon>
    </lineage>
</organism>
<dbReference type="InterPro" id="IPR053235">
    <property type="entry name" value="Ser_Thr_kinase"/>
</dbReference>
<evidence type="ECO:0000313" key="11">
    <source>
        <dbReference type="Proteomes" id="UP000076738"/>
    </source>
</evidence>
<dbReference type="GO" id="GO:0004674">
    <property type="term" value="F:protein serine/threonine kinase activity"/>
    <property type="evidence" value="ECO:0007669"/>
    <property type="project" value="UniProtKB-KW"/>
</dbReference>
<keyword evidence="4" id="KW-0547">Nucleotide-binding</keyword>
<dbReference type="PANTHER" id="PTHR24361:SF433">
    <property type="entry name" value="PROTEIN KINASE DOMAIN-CONTAINING PROTEIN"/>
    <property type="match status" value="1"/>
</dbReference>
<dbReference type="Pfam" id="PF00069">
    <property type="entry name" value="Pkinase"/>
    <property type="match status" value="1"/>
</dbReference>
<evidence type="ECO:0000256" key="2">
    <source>
        <dbReference type="ARBA" id="ARBA00022527"/>
    </source>
</evidence>
<keyword evidence="2" id="KW-0723">Serine/threonine-protein kinase</keyword>
<evidence type="ECO:0000256" key="6">
    <source>
        <dbReference type="ARBA" id="ARBA00022840"/>
    </source>
</evidence>
<protein>
    <recommendedName>
        <fullName evidence="1">non-specific serine/threonine protein kinase</fullName>
        <ecNumber evidence="1">2.7.11.1</ecNumber>
    </recommendedName>
</protein>
<dbReference type="Gene3D" id="1.10.510.10">
    <property type="entry name" value="Transferase(Phosphotransferase) domain 1"/>
    <property type="match status" value="1"/>
</dbReference>
<comment type="catalytic activity">
    <reaction evidence="7">
        <text>L-threonyl-[protein] + ATP = O-phospho-L-threonyl-[protein] + ADP + H(+)</text>
        <dbReference type="Rhea" id="RHEA:46608"/>
        <dbReference type="Rhea" id="RHEA-COMP:11060"/>
        <dbReference type="Rhea" id="RHEA-COMP:11605"/>
        <dbReference type="ChEBI" id="CHEBI:15378"/>
        <dbReference type="ChEBI" id="CHEBI:30013"/>
        <dbReference type="ChEBI" id="CHEBI:30616"/>
        <dbReference type="ChEBI" id="CHEBI:61977"/>
        <dbReference type="ChEBI" id="CHEBI:456216"/>
        <dbReference type="EC" id="2.7.11.1"/>
    </reaction>
</comment>
<dbReference type="PROSITE" id="PS50011">
    <property type="entry name" value="PROTEIN_KINASE_DOM"/>
    <property type="match status" value="1"/>
</dbReference>
<evidence type="ECO:0000256" key="8">
    <source>
        <dbReference type="ARBA" id="ARBA00048679"/>
    </source>
</evidence>